<proteinExistence type="predicted"/>
<dbReference type="HOGENOM" id="CLU_2996028_0_0_1"/>
<evidence type="ECO:0000313" key="1">
    <source>
        <dbReference type="EMBL" id="EGC44894.1"/>
    </source>
</evidence>
<name>F0UF37_AJEC8</name>
<evidence type="ECO:0000313" key="2">
    <source>
        <dbReference type="Proteomes" id="UP000008142"/>
    </source>
</evidence>
<dbReference type="EMBL" id="DS990638">
    <property type="protein sequence ID" value="EGC44894.1"/>
    <property type="molecule type" value="Genomic_DNA"/>
</dbReference>
<protein>
    <submittedName>
        <fullName evidence="1">Cellulose-binding protein</fullName>
    </submittedName>
</protein>
<dbReference type="OrthoDB" id="4181430at2759"/>
<dbReference type="AlphaFoldDB" id="F0UF37"/>
<reference evidence="2" key="1">
    <citation type="submission" date="2008-07" db="EMBL/GenBank/DDBJ databases">
        <title>Annotation of Ajellomyces capsulatus strain H88.</title>
        <authorList>
            <person name="Champion M."/>
            <person name="Cuomo C."/>
            <person name="Ma L.-J."/>
            <person name="Henn M.R."/>
            <person name="Sil A."/>
            <person name="Goldman B."/>
            <person name="Young S.K."/>
            <person name="Kodira C.D."/>
            <person name="Zeng Q."/>
            <person name="Koehrsen M."/>
            <person name="Alvarado L."/>
            <person name="Berlin A."/>
            <person name="Borenstein D."/>
            <person name="Chen Z."/>
            <person name="Engels R."/>
            <person name="Freedman E."/>
            <person name="Gellesch M."/>
            <person name="Goldberg J."/>
            <person name="Griggs A."/>
            <person name="Gujja S."/>
            <person name="Heiman D."/>
            <person name="Hepburn T."/>
            <person name="Howarth C."/>
            <person name="Jen D."/>
            <person name="Larson L."/>
            <person name="Lewis B."/>
            <person name="Mehta T."/>
            <person name="Park D."/>
            <person name="Pearson M."/>
            <person name="Roberts A."/>
            <person name="Saif S."/>
            <person name="Shea T."/>
            <person name="Shenoy N."/>
            <person name="Sisk P."/>
            <person name="Stolte C."/>
            <person name="Sykes S."/>
            <person name="Walk T."/>
            <person name="White J."/>
            <person name="Yandava C."/>
            <person name="Klein B."/>
            <person name="McEwen J.G."/>
            <person name="Puccia R."/>
            <person name="Goldman G.H."/>
            <person name="Felipe M.S."/>
            <person name="Nino-Vega G."/>
            <person name="San-Blas G."/>
            <person name="Taylor J."/>
            <person name="Mendoza L."/>
            <person name="Galagan J."/>
            <person name="Nusbaum C."/>
            <person name="Birren B."/>
        </authorList>
    </citation>
    <scope>NUCLEOTIDE SEQUENCE [LARGE SCALE GENOMIC DNA]</scope>
    <source>
        <strain evidence="2">H88</strain>
    </source>
</reference>
<dbReference type="Proteomes" id="UP000008142">
    <property type="component" value="Unassembled WGS sequence"/>
</dbReference>
<organism evidence="2">
    <name type="scientific">Ajellomyces capsulatus (strain H88)</name>
    <name type="common">Darling's disease fungus</name>
    <name type="synonym">Histoplasma capsulatum</name>
    <dbReference type="NCBI Taxonomy" id="544711"/>
    <lineage>
        <taxon>Eukaryota</taxon>
        <taxon>Fungi</taxon>
        <taxon>Dikarya</taxon>
        <taxon>Ascomycota</taxon>
        <taxon>Pezizomycotina</taxon>
        <taxon>Eurotiomycetes</taxon>
        <taxon>Eurotiomycetidae</taxon>
        <taxon>Onygenales</taxon>
        <taxon>Ajellomycetaceae</taxon>
        <taxon>Histoplasma</taxon>
    </lineage>
</organism>
<accession>F0UF37</accession>
<sequence>MPLDDSITGSPQDIVTMHIGTNDSWQKPQNCKGCGKVAKQSNSAIAKWAPRNQMRNA</sequence>
<gene>
    <name evidence="1" type="ORF">HCEG_04109</name>
</gene>